<proteinExistence type="predicted"/>
<reference evidence="2 3" key="1">
    <citation type="submission" date="2015-12" db="EMBL/GenBank/DDBJ databases">
        <title>The genome of Folsomia candida.</title>
        <authorList>
            <person name="Faddeeva A."/>
            <person name="Derks M.F."/>
            <person name="Anvar Y."/>
            <person name="Smit S."/>
            <person name="Van Straalen N."/>
            <person name="Roelofs D."/>
        </authorList>
    </citation>
    <scope>NUCLEOTIDE SEQUENCE [LARGE SCALE GENOMIC DNA]</scope>
    <source>
        <strain evidence="2 3">VU population</strain>
        <tissue evidence="2">Whole body</tissue>
    </source>
</reference>
<evidence type="ECO:0000313" key="2">
    <source>
        <dbReference type="EMBL" id="OXA49508.1"/>
    </source>
</evidence>
<feature type="transmembrane region" description="Helical" evidence="1">
    <location>
        <begin position="195"/>
        <end position="215"/>
    </location>
</feature>
<protein>
    <submittedName>
        <fullName evidence="2">Uncharacterized protein</fullName>
    </submittedName>
</protein>
<feature type="transmembrane region" description="Helical" evidence="1">
    <location>
        <begin position="44"/>
        <end position="62"/>
    </location>
</feature>
<dbReference type="AlphaFoldDB" id="A0A226DWW7"/>
<feature type="transmembrane region" description="Helical" evidence="1">
    <location>
        <begin position="121"/>
        <end position="144"/>
    </location>
</feature>
<feature type="transmembrane region" description="Helical" evidence="1">
    <location>
        <begin position="74"/>
        <end position="91"/>
    </location>
</feature>
<sequence length="315" mass="36460">MVTKEDSYVLQRYLRIAEYLKCLPVKWDSVKGIIVIRSSNQQKFVILTILAHFLATLCRLYSTTLYPSSILNRAEAAFGAILYAYMFIIRLDIPVDYGTVDTVNFMITSKNSEARLPYRPMILILFASSELLLFITAAISGLYYNFGVLLKGVAYLWIDCKNFVNRYEHGLVTILEYRKVQAFEKCLNSCIRSRIFFCSALTVPTIQITLCYVAIKSFQSDDRNTFKGAMFLWTYFMAMGFTMMMFTVGAKISNLSKNWISRSRWNIKRKWERKVHKSLAPLSLKFGNNFVERLTPLVVQEFCVRQTVSFLLVSE</sequence>
<evidence type="ECO:0000313" key="3">
    <source>
        <dbReference type="Proteomes" id="UP000198287"/>
    </source>
</evidence>
<name>A0A226DWW7_FOLCA</name>
<dbReference type="EMBL" id="LNIX01000010">
    <property type="protein sequence ID" value="OXA49508.1"/>
    <property type="molecule type" value="Genomic_DNA"/>
</dbReference>
<accession>A0A226DWW7</accession>
<dbReference type="Proteomes" id="UP000198287">
    <property type="component" value="Unassembled WGS sequence"/>
</dbReference>
<keyword evidence="3" id="KW-1185">Reference proteome</keyword>
<comment type="caution">
    <text evidence="2">The sequence shown here is derived from an EMBL/GenBank/DDBJ whole genome shotgun (WGS) entry which is preliminary data.</text>
</comment>
<evidence type="ECO:0000256" key="1">
    <source>
        <dbReference type="SAM" id="Phobius"/>
    </source>
</evidence>
<keyword evidence="1" id="KW-1133">Transmembrane helix</keyword>
<feature type="transmembrane region" description="Helical" evidence="1">
    <location>
        <begin position="230"/>
        <end position="252"/>
    </location>
</feature>
<keyword evidence="1" id="KW-0812">Transmembrane</keyword>
<keyword evidence="1" id="KW-0472">Membrane</keyword>
<organism evidence="2 3">
    <name type="scientific">Folsomia candida</name>
    <name type="common">Springtail</name>
    <dbReference type="NCBI Taxonomy" id="158441"/>
    <lineage>
        <taxon>Eukaryota</taxon>
        <taxon>Metazoa</taxon>
        <taxon>Ecdysozoa</taxon>
        <taxon>Arthropoda</taxon>
        <taxon>Hexapoda</taxon>
        <taxon>Collembola</taxon>
        <taxon>Entomobryomorpha</taxon>
        <taxon>Isotomoidea</taxon>
        <taxon>Isotomidae</taxon>
        <taxon>Proisotominae</taxon>
        <taxon>Folsomia</taxon>
    </lineage>
</organism>
<gene>
    <name evidence="2" type="ORF">Fcan01_15569</name>
</gene>